<protein>
    <submittedName>
        <fullName evidence="2">Transglutaminase domain-containing protein</fullName>
    </submittedName>
</protein>
<dbReference type="PANTHER" id="PTHR38339">
    <property type="entry name" value="TRANSGLUTAMINASE DOMAIN PROTEIN"/>
    <property type="match status" value="1"/>
</dbReference>
<dbReference type="InterPro" id="IPR038765">
    <property type="entry name" value="Papain-like_cys_pep_sf"/>
</dbReference>
<name>A0A7C4H0B7_THEPE</name>
<dbReference type="SMART" id="SM00460">
    <property type="entry name" value="TGc"/>
    <property type="match status" value="1"/>
</dbReference>
<dbReference type="Gene3D" id="3.10.620.30">
    <property type="match status" value="1"/>
</dbReference>
<accession>A0A7C4H0B7</accession>
<comment type="caution">
    <text evidence="2">The sequence shown here is derived from an EMBL/GenBank/DDBJ whole genome shotgun (WGS) entry which is preliminary data.</text>
</comment>
<reference evidence="2" key="1">
    <citation type="journal article" date="2020" name="mSystems">
        <title>Genome- and Community-Level Interaction Insights into Carbon Utilization and Element Cycling Functions of Hydrothermarchaeota in Hydrothermal Sediment.</title>
        <authorList>
            <person name="Zhou Z."/>
            <person name="Liu Y."/>
            <person name="Xu W."/>
            <person name="Pan J."/>
            <person name="Luo Z.H."/>
            <person name="Li M."/>
        </authorList>
    </citation>
    <scope>NUCLEOTIDE SEQUENCE</scope>
    <source>
        <strain evidence="2">SpSt-649</strain>
    </source>
</reference>
<dbReference type="Pfam" id="PF01841">
    <property type="entry name" value="Transglut_core"/>
    <property type="match status" value="1"/>
</dbReference>
<evidence type="ECO:0000313" key="2">
    <source>
        <dbReference type="EMBL" id="HGM46519.1"/>
    </source>
</evidence>
<proteinExistence type="predicted"/>
<dbReference type="EMBL" id="DTBQ01000059">
    <property type="protein sequence ID" value="HGM46519.1"/>
    <property type="molecule type" value="Genomic_DNA"/>
</dbReference>
<dbReference type="InterPro" id="IPR002931">
    <property type="entry name" value="Transglutaminase-like"/>
</dbReference>
<evidence type="ECO:0000259" key="1">
    <source>
        <dbReference type="SMART" id="SM00460"/>
    </source>
</evidence>
<dbReference type="PANTHER" id="PTHR38339:SF1">
    <property type="entry name" value="TRANSGLUTAMINASE-LIKE DOMAIN-CONTAINING PROTEIN"/>
    <property type="match status" value="1"/>
</dbReference>
<dbReference type="AlphaFoldDB" id="A0A7C4H0B7"/>
<feature type="domain" description="Transglutaminase-like" evidence="1">
    <location>
        <begin position="265"/>
        <end position="326"/>
    </location>
</feature>
<gene>
    <name evidence="2" type="ORF">ENU21_02030</name>
</gene>
<sequence>MERLRHEFPYSLEEAYAIASAEVRELSMDEFRSLLGRGCVDHVLVDGQVKVLRRFLPNMFWLCPELRKRRLRGEDEREVIAREVLRGRAERVVEAARARGGGYVLPLRYRVRARLRVLKPSEYPLRVWIPLPRQDELHPEVRILKASPEPKRVAPPDHPQRTVYFELEAGSEVELTYEYVSRGFHVQVDPKEVSGEVPGELEVYLAERPPHIVFTPALRELAERIVGGETNPYLKARKIWDWITSNVRYTYAMDYALYDNISEYVATHLRGDCGMQALLFITLCRIVGVPARWQSGWYMNPVSPGMHDWAQFYVEPYGWLYADPSFGGRRRGELWRPEFYFGSIEGYRLAANVEVSAQFDPPKKFFRSDPVDSQRGEVEAEDRNLYYDEWEFSLDILGVERLPE</sequence>
<organism evidence="2">
    <name type="scientific">Thermofilum pendens</name>
    <dbReference type="NCBI Taxonomy" id="2269"/>
    <lineage>
        <taxon>Archaea</taxon>
        <taxon>Thermoproteota</taxon>
        <taxon>Thermoprotei</taxon>
        <taxon>Thermofilales</taxon>
        <taxon>Thermofilaceae</taxon>
        <taxon>Thermofilum</taxon>
    </lineage>
</organism>
<dbReference type="SUPFAM" id="SSF54001">
    <property type="entry name" value="Cysteine proteinases"/>
    <property type="match status" value="1"/>
</dbReference>